<dbReference type="PANTHER" id="PTHR13504:SF38">
    <property type="entry name" value="FIDO DOMAIN-CONTAINING PROTEIN"/>
    <property type="match status" value="1"/>
</dbReference>
<dbReference type="SUPFAM" id="SSF140931">
    <property type="entry name" value="Fic-like"/>
    <property type="match status" value="1"/>
</dbReference>
<dbReference type="Gene3D" id="1.10.3290.10">
    <property type="entry name" value="Fido-like domain"/>
    <property type="match status" value="1"/>
</dbReference>
<gene>
    <name evidence="5" type="ORF">SAMN05421505_101144</name>
</gene>
<dbReference type="InterPro" id="IPR036597">
    <property type="entry name" value="Fido-like_dom_sf"/>
</dbReference>
<dbReference type="InterPro" id="IPR040198">
    <property type="entry name" value="Fido_containing"/>
</dbReference>
<proteinExistence type="predicted"/>
<feature type="site" description="Important for autoinhibition of adenylyltransferase activity" evidence="3">
    <location>
        <position position="56"/>
    </location>
</feature>
<dbReference type="AlphaFoldDB" id="A0A1G7QXK5"/>
<reference evidence="5 6" key="1">
    <citation type="submission" date="2016-10" db="EMBL/GenBank/DDBJ databases">
        <authorList>
            <person name="de Groot N.N."/>
        </authorList>
    </citation>
    <scope>NUCLEOTIDE SEQUENCE [LARGE SCALE GENOMIC DNA]</scope>
    <source>
        <strain evidence="5 6">CPCC 201354</strain>
    </source>
</reference>
<evidence type="ECO:0000256" key="3">
    <source>
        <dbReference type="PIRSR" id="PIRSR640198-3"/>
    </source>
</evidence>
<evidence type="ECO:0000256" key="2">
    <source>
        <dbReference type="PIRSR" id="PIRSR640198-2"/>
    </source>
</evidence>
<dbReference type="Proteomes" id="UP000198923">
    <property type="component" value="Unassembled WGS sequence"/>
</dbReference>
<dbReference type="PANTHER" id="PTHR13504">
    <property type="entry name" value="FIDO DOMAIN-CONTAINING PROTEIN DDB_G0283145"/>
    <property type="match status" value="1"/>
</dbReference>
<evidence type="ECO:0000313" key="5">
    <source>
        <dbReference type="EMBL" id="SDG02619.1"/>
    </source>
</evidence>
<dbReference type="OrthoDB" id="9813719at2"/>
<keyword evidence="2" id="KW-0547">Nucleotide-binding</keyword>
<dbReference type="GO" id="GO:0005524">
    <property type="term" value="F:ATP binding"/>
    <property type="evidence" value="ECO:0007669"/>
    <property type="project" value="UniProtKB-KW"/>
</dbReference>
<dbReference type="Pfam" id="PF02661">
    <property type="entry name" value="Fic"/>
    <property type="match status" value="1"/>
</dbReference>
<feature type="binding site" evidence="2">
    <location>
        <begin position="196"/>
        <end position="203"/>
    </location>
    <ligand>
        <name>ATP</name>
        <dbReference type="ChEBI" id="CHEBI:30616"/>
    </ligand>
</feature>
<sequence>MLFETPRLDGADRQVIEEIEKMRHDLRLHVQPRARWTKHLRRNLTARAIVGSNAIEGYPASVDDVEALMVGEESLETDEAIRSELEGYQRAMTYIQALSDAGDGFRYETGLLNSLHFMMQEHHPDKRPGRFRKGMVYLSSPDDPVIAIYTGPDTDEVGGLMEELVSWLNEGDLDAPVAVRASMAHLNLVNIHPWADGNGRMSRALSTLVFSREALIPAEFSSIEEWLGRGQNTYAYYEILKRTGGAHWSPDGDAHPWIRFCLRAHHLQAQQAKRRVDLISRAWGMLTEVVALAGLDERVIFALLPAFWGSKVRRAIYQQDAELSTQQSTRDIRDLCRFGWLTAQGQARGRYYVAGPAMQQVLDAVKSSTEPFREPY</sequence>
<keyword evidence="2" id="KW-0067">ATP-binding</keyword>
<evidence type="ECO:0000313" key="6">
    <source>
        <dbReference type="Proteomes" id="UP000198923"/>
    </source>
</evidence>
<name>A0A1G7QXK5_9ACTN</name>
<dbReference type="EMBL" id="FNCN01000001">
    <property type="protein sequence ID" value="SDG02619.1"/>
    <property type="molecule type" value="Genomic_DNA"/>
</dbReference>
<evidence type="ECO:0000259" key="4">
    <source>
        <dbReference type="PROSITE" id="PS51459"/>
    </source>
</evidence>
<dbReference type="STRING" id="504805.SAMN05421505_101144"/>
<keyword evidence="6" id="KW-1185">Reference proteome</keyword>
<dbReference type="InterPro" id="IPR003812">
    <property type="entry name" value="Fido"/>
</dbReference>
<dbReference type="RefSeq" id="WP_093167154.1">
    <property type="nucleotide sequence ID" value="NZ_FNCN01000001.1"/>
</dbReference>
<evidence type="ECO:0000256" key="1">
    <source>
        <dbReference type="PIRSR" id="PIRSR640198-1"/>
    </source>
</evidence>
<feature type="binding site" evidence="2">
    <location>
        <begin position="236"/>
        <end position="237"/>
    </location>
    <ligand>
        <name>ATP</name>
        <dbReference type="ChEBI" id="CHEBI:30616"/>
    </ligand>
</feature>
<organism evidence="5 6">
    <name type="scientific">Sinosporangium album</name>
    <dbReference type="NCBI Taxonomy" id="504805"/>
    <lineage>
        <taxon>Bacteria</taxon>
        <taxon>Bacillati</taxon>
        <taxon>Actinomycetota</taxon>
        <taxon>Actinomycetes</taxon>
        <taxon>Streptosporangiales</taxon>
        <taxon>Streptosporangiaceae</taxon>
        <taxon>Sinosporangium</taxon>
    </lineage>
</organism>
<feature type="domain" description="Fido" evidence="4">
    <location>
        <begin position="107"/>
        <end position="263"/>
    </location>
</feature>
<accession>A0A1G7QXK5</accession>
<dbReference type="PROSITE" id="PS51459">
    <property type="entry name" value="FIDO"/>
    <property type="match status" value="1"/>
</dbReference>
<feature type="active site" evidence="1">
    <location>
        <position position="192"/>
    </location>
</feature>
<protein>
    <submittedName>
        <fullName evidence="5">Fic family protein</fullName>
    </submittedName>
</protein>